<feature type="transmembrane region" description="Helical" evidence="7">
    <location>
        <begin position="227"/>
        <end position="252"/>
    </location>
</feature>
<evidence type="ECO:0000256" key="4">
    <source>
        <dbReference type="ARBA" id="ARBA00022692"/>
    </source>
</evidence>
<dbReference type="InterPro" id="IPR035906">
    <property type="entry name" value="MetI-like_sf"/>
</dbReference>
<dbReference type="EMBL" id="BJVQ01000033">
    <property type="protein sequence ID" value="GEL47254.1"/>
    <property type="molecule type" value="Genomic_DNA"/>
</dbReference>
<keyword evidence="3" id="KW-1003">Cell membrane</keyword>
<evidence type="ECO:0000313" key="9">
    <source>
        <dbReference type="EMBL" id="GEL47254.1"/>
    </source>
</evidence>
<dbReference type="RefSeq" id="WP_246803080.1">
    <property type="nucleotide sequence ID" value="NZ_BJVQ01000033.1"/>
</dbReference>
<dbReference type="GO" id="GO:0055085">
    <property type="term" value="P:transmembrane transport"/>
    <property type="evidence" value="ECO:0007669"/>
    <property type="project" value="InterPro"/>
</dbReference>
<evidence type="ECO:0000256" key="3">
    <source>
        <dbReference type="ARBA" id="ARBA00022475"/>
    </source>
</evidence>
<keyword evidence="6 7" id="KW-0472">Membrane</keyword>
<feature type="transmembrane region" description="Helical" evidence="7">
    <location>
        <begin position="76"/>
        <end position="96"/>
    </location>
</feature>
<reference evidence="9 11" key="1">
    <citation type="submission" date="2019-07" db="EMBL/GenBank/DDBJ databases">
        <title>Whole genome shotgun sequence of Cellulomonas hominis NBRC 16055.</title>
        <authorList>
            <person name="Hosoyama A."/>
            <person name="Uohara A."/>
            <person name="Ohji S."/>
            <person name="Ichikawa N."/>
        </authorList>
    </citation>
    <scope>NUCLEOTIDE SEQUENCE [LARGE SCALE GENOMIC DNA]</scope>
    <source>
        <strain evidence="9 11">NBRC 16055</strain>
    </source>
</reference>
<feature type="transmembrane region" description="Helical" evidence="7">
    <location>
        <begin position="12"/>
        <end position="33"/>
    </location>
</feature>
<comment type="caution">
    <text evidence="9">The sequence shown here is derived from an EMBL/GenBank/DDBJ whole genome shotgun (WGS) entry which is preliminary data.</text>
</comment>
<protein>
    <submittedName>
        <fullName evidence="9">ABC transporter permease</fullName>
    </submittedName>
    <submittedName>
        <fullName evidence="10">ABC-type nitrate/sulfonate/bicarbonate transport system permease component</fullName>
    </submittedName>
</protein>
<accession>A0A511FF85</accession>
<dbReference type="GO" id="GO:0005886">
    <property type="term" value="C:plasma membrane"/>
    <property type="evidence" value="ECO:0007669"/>
    <property type="project" value="UniProtKB-SubCell"/>
</dbReference>
<feature type="domain" description="ABC transmembrane type-1" evidence="8">
    <location>
        <begin position="65"/>
        <end position="249"/>
    </location>
</feature>
<dbReference type="PANTHER" id="PTHR30151">
    <property type="entry name" value="ALKANE SULFONATE ABC TRANSPORTER-RELATED, MEMBRANE SUBUNIT"/>
    <property type="match status" value="1"/>
</dbReference>
<feature type="transmembrane region" description="Helical" evidence="7">
    <location>
        <begin position="103"/>
        <end position="123"/>
    </location>
</feature>
<evidence type="ECO:0000256" key="7">
    <source>
        <dbReference type="RuleBase" id="RU363032"/>
    </source>
</evidence>
<evidence type="ECO:0000256" key="2">
    <source>
        <dbReference type="ARBA" id="ARBA00022448"/>
    </source>
</evidence>
<organism evidence="9 11">
    <name type="scientific">Cellulomonas hominis</name>
    <dbReference type="NCBI Taxonomy" id="156981"/>
    <lineage>
        <taxon>Bacteria</taxon>
        <taxon>Bacillati</taxon>
        <taxon>Actinomycetota</taxon>
        <taxon>Actinomycetes</taxon>
        <taxon>Micrococcales</taxon>
        <taxon>Cellulomonadaceae</taxon>
        <taxon>Cellulomonas</taxon>
    </lineage>
</organism>
<gene>
    <name evidence="9" type="ORF">CHO01_23700</name>
    <name evidence="10" type="ORF">HNR08_002920</name>
</gene>
<evidence type="ECO:0000256" key="5">
    <source>
        <dbReference type="ARBA" id="ARBA00022989"/>
    </source>
</evidence>
<feature type="transmembrane region" description="Helical" evidence="7">
    <location>
        <begin position="129"/>
        <end position="149"/>
    </location>
</feature>
<dbReference type="EMBL" id="JACHDN010000001">
    <property type="protein sequence ID" value="MBB5474184.1"/>
    <property type="molecule type" value="Genomic_DNA"/>
</dbReference>
<sequence>MSDAVARFRGALARPWVGGTVGIVLLLALWWAMTANLENSTSFPSPVDVARSAVADGWPFYEANVVPTLTRAAQGYLWGNLAGLALAAVVLVVPRLEDVVTQLGVISACLPVTAIGPIVMVIFGGRASAIFLGALLVFFTTLVGAVLGMRSAGRSALDLVAAYGGGRWTQIRKVQLMSALPAIVTALQVAVPAALLGAVVGEYLGGIDSGIGVALNAAQRQIQPDRVWALSILAGLIALGGYALVGLVGRVLTPWATERRS</sequence>
<evidence type="ECO:0000256" key="6">
    <source>
        <dbReference type="ARBA" id="ARBA00023136"/>
    </source>
</evidence>
<dbReference type="InterPro" id="IPR000515">
    <property type="entry name" value="MetI-like"/>
</dbReference>
<dbReference type="PANTHER" id="PTHR30151:SF20">
    <property type="entry name" value="ABC TRANSPORTER PERMEASE PROTEIN HI_0355-RELATED"/>
    <property type="match status" value="1"/>
</dbReference>
<dbReference type="Pfam" id="PF00528">
    <property type="entry name" value="BPD_transp_1"/>
    <property type="match status" value="1"/>
</dbReference>
<dbReference type="SUPFAM" id="SSF161098">
    <property type="entry name" value="MetI-like"/>
    <property type="match status" value="1"/>
</dbReference>
<evidence type="ECO:0000256" key="1">
    <source>
        <dbReference type="ARBA" id="ARBA00004651"/>
    </source>
</evidence>
<name>A0A511FF85_9CELL</name>
<dbReference type="PROSITE" id="PS50928">
    <property type="entry name" value="ABC_TM1"/>
    <property type="match status" value="1"/>
</dbReference>
<keyword evidence="4 7" id="KW-0812">Transmembrane</keyword>
<keyword evidence="2 7" id="KW-0813">Transport</keyword>
<dbReference type="AlphaFoldDB" id="A0A511FF85"/>
<evidence type="ECO:0000259" key="8">
    <source>
        <dbReference type="PROSITE" id="PS50928"/>
    </source>
</evidence>
<dbReference type="Proteomes" id="UP000321723">
    <property type="component" value="Unassembled WGS sequence"/>
</dbReference>
<comment type="subcellular location">
    <subcellularLocation>
        <location evidence="1 7">Cell membrane</location>
        <topology evidence="1 7">Multi-pass membrane protein</topology>
    </subcellularLocation>
</comment>
<feature type="transmembrane region" description="Helical" evidence="7">
    <location>
        <begin position="176"/>
        <end position="200"/>
    </location>
</feature>
<keyword evidence="11" id="KW-1185">Reference proteome</keyword>
<evidence type="ECO:0000313" key="11">
    <source>
        <dbReference type="Proteomes" id="UP000321723"/>
    </source>
</evidence>
<evidence type="ECO:0000313" key="10">
    <source>
        <dbReference type="EMBL" id="MBB5474184.1"/>
    </source>
</evidence>
<evidence type="ECO:0000313" key="12">
    <source>
        <dbReference type="Proteomes" id="UP000564629"/>
    </source>
</evidence>
<dbReference type="Proteomes" id="UP000564629">
    <property type="component" value="Unassembled WGS sequence"/>
</dbReference>
<reference evidence="10 12" key="2">
    <citation type="submission" date="2020-08" db="EMBL/GenBank/DDBJ databases">
        <title>Sequencing the genomes of 1000 actinobacteria strains.</title>
        <authorList>
            <person name="Klenk H.-P."/>
        </authorList>
    </citation>
    <scope>NUCLEOTIDE SEQUENCE [LARGE SCALE GENOMIC DNA]</scope>
    <source>
        <strain evidence="10 12">DSM 9581</strain>
    </source>
</reference>
<proteinExistence type="inferred from homology"/>
<keyword evidence="5 7" id="KW-1133">Transmembrane helix</keyword>
<comment type="similarity">
    <text evidence="7">Belongs to the binding-protein-dependent transport system permease family.</text>
</comment>